<proteinExistence type="predicted"/>
<dbReference type="AlphaFoldDB" id="A0A7V7PQQ4"/>
<dbReference type="InterPro" id="IPR017830">
    <property type="entry name" value="SQase_HpnE"/>
</dbReference>
<name>A0A7V7PQQ4_9HYPH</name>
<dbReference type="Gene3D" id="3.50.50.60">
    <property type="entry name" value="FAD/NAD(P)-binding domain"/>
    <property type="match status" value="2"/>
</dbReference>
<dbReference type="SUPFAM" id="SSF51905">
    <property type="entry name" value="FAD/NAD(P)-binding domain"/>
    <property type="match status" value="1"/>
</dbReference>
<dbReference type="InterPro" id="IPR002937">
    <property type="entry name" value="Amino_oxidase"/>
</dbReference>
<protein>
    <submittedName>
        <fullName evidence="2">NAD(P)-binding protein</fullName>
    </submittedName>
</protein>
<dbReference type="Proteomes" id="UP000432089">
    <property type="component" value="Unassembled WGS sequence"/>
</dbReference>
<evidence type="ECO:0000313" key="2">
    <source>
        <dbReference type="EMBL" id="KAB0680640.1"/>
    </source>
</evidence>
<accession>A0A7V7PQQ4</accession>
<dbReference type="NCBIfam" id="TIGR03467">
    <property type="entry name" value="HpnE"/>
    <property type="match status" value="1"/>
</dbReference>
<gene>
    <name evidence="2" type="ORF">F6X38_06425</name>
</gene>
<reference evidence="2 3" key="1">
    <citation type="submission" date="2019-09" db="EMBL/GenBank/DDBJ databases">
        <title>YIM 132180 draft genome.</title>
        <authorList>
            <person name="Zhang K."/>
        </authorList>
    </citation>
    <scope>NUCLEOTIDE SEQUENCE [LARGE SCALE GENOMIC DNA]</scope>
    <source>
        <strain evidence="2 3">YIM 132180</strain>
    </source>
</reference>
<dbReference type="RefSeq" id="WP_150968792.1">
    <property type="nucleotide sequence ID" value="NZ_VZDO01000004.1"/>
</dbReference>
<dbReference type="PANTHER" id="PTHR42923">
    <property type="entry name" value="PROTOPORPHYRINOGEN OXIDASE"/>
    <property type="match status" value="1"/>
</dbReference>
<feature type="domain" description="Amine oxidase" evidence="1">
    <location>
        <begin position="11"/>
        <end position="410"/>
    </location>
</feature>
<evidence type="ECO:0000259" key="1">
    <source>
        <dbReference type="Pfam" id="PF01593"/>
    </source>
</evidence>
<sequence length="425" mass="45370">MGTVHVIGAGLAGLAAAEAMLGSGTTVVVHEAARQAGGRCRSYHDVALDMRIDNGNHLLLSGNRTALEYVARIGGGGALEIANECAFPFVDLGSGERWTLRPNAGRVPRWIFDPARRVPGSRASDYLSPLRLFLAGPNRRLGQVMPTTGPIYERLWHPLLLAALNTDPAEASARLAATLMRETLGMGGDACRPVIASGGLGAALVDPAVALLERRGMPVRFGSSLRGLDVEGGRVAGLRLTGEDIRLGPDDRVVLAVPAWVARSLLPDLAAPDEHRAIANAHFRIAPPPGMPTIVGLVRSLSEWIFAFPDRLSVTISGADRLNDRPRETLAADIWREVAAVAGLSAEPMPPWQIVREKRATFRATPEQVAKRPKTRTPLDNLFLAGDWTDTGLPATIEGAIRSGRKAAELALRSGGRISRNRMAA</sequence>
<dbReference type="InterPro" id="IPR050464">
    <property type="entry name" value="Zeta_carotene_desat/Oxidored"/>
</dbReference>
<keyword evidence="3" id="KW-1185">Reference proteome</keyword>
<dbReference type="PANTHER" id="PTHR42923:SF47">
    <property type="entry name" value="BLR3003 PROTEIN"/>
    <property type="match status" value="1"/>
</dbReference>
<dbReference type="InterPro" id="IPR036188">
    <property type="entry name" value="FAD/NAD-bd_sf"/>
</dbReference>
<comment type="caution">
    <text evidence="2">The sequence shown here is derived from an EMBL/GenBank/DDBJ whole genome shotgun (WGS) entry which is preliminary data.</text>
</comment>
<dbReference type="Pfam" id="PF01593">
    <property type="entry name" value="Amino_oxidase"/>
    <property type="match status" value="1"/>
</dbReference>
<dbReference type="GO" id="GO:0016491">
    <property type="term" value="F:oxidoreductase activity"/>
    <property type="evidence" value="ECO:0007669"/>
    <property type="project" value="InterPro"/>
</dbReference>
<dbReference type="EMBL" id="VZDO01000004">
    <property type="protein sequence ID" value="KAB0680640.1"/>
    <property type="molecule type" value="Genomic_DNA"/>
</dbReference>
<organism evidence="2 3">
    <name type="scientific">Plantimonas leprariae</name>
    <dbReference type="NCBI Taxonomy" id="2615207"/>
    <lineage>
        <taxon>Bacteria</taxon>
        <taxon>Pseudomonadati</taxon>
        <taxon>Pseudomonadota</taxon>
        <taxon>Alphaproteobacteria</taxon>
        <taxon>Hyphomicrobiales</taxon>
        <taxon>Aurantimonadaceae</taxon>
        <taxon>Plantimonas</taxon>
    </lineage>
</organism>
<evidence type="ECO:0000313" key="3">
    <source>
        <dbReference type="Proteomes" id="UP000432089"/>
    </source>
</evidence>